<organism evidence="1 2">
    <name type="scientific">Hypsizygus marmoreus</name>
    <name type="common">White beech mushroom</name>
    <name type="synonym">Agaricus marmoreus</name>
    <dbReference type="NCBI Taxonomy" id="39966"/>
    <lineage>
        <taxon>Eukaryota</taxon>
        <taxon>Fungi</taxon>
        <taxon>Dikarya</taxon>
        <taxon>Basidiomycota</taxon>
        <taxon>Agaricomycotina</taxon>
        <taxon>Agaricomycetes</taxon>
        <taxon>Agaricomycetidae</taxon>
        <taxon>Agaricales</taxon>
        <taxon>Tricholomatineae</taxon>
        <taxon>Lyophyllaceae</taxon>
        <taxon>Hypsizygus</taxon>
    </lineage>
</organism>
<accession>A0A369K317</accession>
<dbReference type="AlphaFoldDB" id="A0A369K317"/>
<comment type="caution">
    <text evidence="1">The sequence shown here is derived from an EMBL/GenBank/DDBJ whole genome shotgun (WGS) entry which is preliminary data.</text>
</comment>
<name>A0A369K317_HYPMA</name>
<keyword evidence="2" id="KW-1185">Reference proteome</keyword>
<protein>
    <submittedName>
        <fullName evidence="1">Uncharacterized protein</fullName>
    </submittedName>
</protein>
<dbReference type="Proteomes" id="UP000076154">
    <property type="component" value="Unassembled WGS sequence"/>
</dbReference>
<evidence type="ECO:0000313" key="2">
    <source>
        <dbReference type="Proteomes" id="UP000076154"/>
    </source>
</evidence>
<dbReference type="EMBL" id="LUEZ02000018">
    <property type="protein sequence ID" value="RDB27147.1"/>
    <property type="molecule type" value="Genomic_DNA"/>
</dbReference>
<dbReference type="InParanoid" id="A0A369K317"/>
<evidence type="ECO:0000313" key="1">
    <source>
        <dbReference type="EMBL" id="RDB27147.1"/>
    </source>
</evidence>
<reference evidence="1" key="1">
    <citation type="submission" date="2018-04" db="EMBL/GenBank/DDBJ databases">
        <title>Whole genome sequencing of Hypsizygus marmoreus.</title>
        <authorList>
            <person name="Choi I.-G."/>
            <person name="Min B."/>
            <person name="Kim J.-G."/>
            <person name="Kim S."/>
            <person name="Oh Y.-L."/>
            <person name="Kong W.-S."/>
            <person name="Park H."/>
            <person name="Jeong J."/>
            <person name="Song E.-S."/>
        </authorList>
    </citation>
    <scope>NUCLEOTIDE SEQUENCE [LARGE SCALE GENOMIC DNA]</scope>
    <source>
        <strain evidence="1">51987-8</strain>
    </source>
</reference>
<proteinExistence type="predicted"/>
<sequence>MSDSSLVPSLHSRYEDFLSVPPKFTAFGIMPIDYQQHHCRVMTSVLDSQHLFRFGLAPISSSTQNISASQTTFVPLLRSSSTNGPEIDAAHSYRASGAGRRLGRRYAANTPVPSCLSRLPLLFPTAENDHHLELSTPLEGVFMMNTAHNIRDIHPRSPLRVSIYMQ</sequence>
<gene>
    <name evidence="1" type="ORF">Hypma_004619</name>
</gene>